<gene>
    <name evidence="3" type="ORF">A7E75_11655</name>
</gene>
<proteinExistence type="predicted"/>
<dbReference type="OrthoDB" id="9791837at2"/>
<dbReference type="PANTHER" id="PTHR43861">
    <property type="entry name" value="TRANS-ACONITATE 2-METHYLTRANSFERASE-RELATED"/>
    <property type="match status" value="1"/>
</dbReference>
<dbReference type="RefSeq" id="WP_072287443.1">
    <property type="nucleotide sequence ID" value="NZ_CP015455.1"/>
</dbReference>
<dbReference type="AlphaFoldDB" id="A0A1L3GI35"/>
<dbReference type="Proteomes" id="UP000182264">
    <property type="component" value="Chromosome"/>
</dbReference>
<dbReference type="SUPFAM" id="SSF53335">
    <property type="entry name" value="S-adenosyl-L-methionine-dependent methyltransferases"/>
    <property type="match status" value="1"/>
</dbReference>
<dbReference type="Gene3D" id="3.40.50.150">
    <property type="entry name" value="Vaccinia Virus protein VP39"/>
    <property type="match status" value="1"/>
</dbReference>
<evidence type="ECO:0000313" key="3">
    <source>
        <dbReference type="EMBL" id="APG25603.1"/>
    </source>
</evidence>
<dbReference type="GO" id="GO:0016740">
    <property type="term" value="F:transferase activity"/>
    <property type="evidence" value="ECO:0007669"/>
    <property type="project" value="UniProtKB-KW"/>
</dbReference>
<dbReference type="PANTHER" id="PTHR43861:SF3">
    <property type="entry name" value="PUTATIVE (AFU_ORTHOLOGUE AFUA_2G14390)-RELATED"/>
    <property type="match status" value="1"/>
</dbReference>
<dbReference type="STRING" id="29542.A6070_05690"/>
<feature type="domain" description="Methyltransferase" evidence="2">
    <location>
        <begin position="44"/>
        <end position="136"/>
    </location>
</feature>
<keyword evidence="4" id="KW-1185">Reference proteome</keyword>
<evidence type="ECO:0000259" key="2">
    <source>
        <dbReference type="Pfam" id="PF13649"/>
    </source>
</evidence>
<sequence length="208" mass="23118">MTDVKDFDALATGWDANPRIRETARVFVSHILQHVPLPPRAEALEFGCGTGQAGLQLASLLHRIAMVDASEGMLAVLRQKIDHAAIRNLHIHCGDFLRMDFGLRQFDLIYSLMAMHHVQDIPAILAHTFALLKPGGFFCVGDLEPENGSFHGGSMDVQRGFDPRLLGNQLRSCGFADVYAKRMMVIEKADARGIPKTYPLFFMMAQKP</sequence>
<dbReference type="CDD" id="cd02440">
    <property type="entry name" value="AdoMet_MTases"/>
    <property type="match status" value="1"/>
</dbReference>
<dbReference type="InterPro" id="IPR029063">
    <property type="entry name" value="SAM-dependent_MTases_sf"/>
</dbReference>
<protein>
    <recommendedName>
        <fullName evidence="2">Methyltransferase domain-containing protein</fullName>
    </recommendedName>
</protein>
<dbReference type="KEGG" id="pace:A6070_05690"/>
<evidence type="ECO:0000313" key="4">
    <source>
        <dbReference type="Proteomes" id="UP000182264"/>
    </source>
</evidence>
<name>A0A1L3GI35_SYNAC</name>
<keyword evidence="1" id="KW-0808">Transferase</keyword>
<dbReference type="Pfam" id="PF13649">
    <property type="entry name" value="Methyltransf_25"/>
    <property type="match status" value="1"/>
</dbReference>
<evidence type="ECO:0000256" key="1">
    <source>
        <dbReference type="ARBA" id="ARBA00022679"/>
    </source>
</evidence>
<accession>A0A1L3GI35</accession>
<organism evidence="3 4">
    <name type="scientific">Syntrophotalea acetylenica</name>
    <name type="common">Pelobacter acetylenicus</name>
    <dbReference type="NCBI Taxonomy" id="29542"/>
    <lineage>
        <taxon>Bacteria</taxon>
        <taxon>Pseudomonadati</taxon>
        <taxon>Thermodesulfobacteriota</taxon>
        <taxon>Desulfuromonadia</taxon>
        <taxon>Desulfuromonadales</taxon>
        <taxon>Syntrophotaleaceae</taxon>
        <taxon>Syntrophotalea</taxon>
    </lineage>
</organism>
<reference evidence="3 4" key="1">
    <citation type="journal article" date="2017" name="Genome Announc.">
        <title>Complete Genome Sequences of Two Acetylene-Fermenting Pelobacter acetylenicus Strains.</title>
        <authorList>
            <person name="Sutton J.M."/>
            <person name="Baesman S.M."/>
            <person name="Fierst J.L."/>
            <person name="Poret-Peterson A.T."/>
            <person name="Oremland R.S."/>
            <person name="Dunlap D.S."/>
            <person name="Akob D.M."/>
        </authorList>
    </citation>
    <scope>NUCLEOTIDE SEQUENCE [LARGE SCALE GENOMIC DNA]</scope>
    <source>
        <strain evidence="3 4">DSM 3247</strain>
    </source>
</reference>
<dbReference type="EMBL" id="CP015518">
    <property type="protein sequence ID" value="APG25603.1"/>
    <property type="molecule type" value="Genomic_DNA"/>
</dbReference>
<dbReference type="InterPro" id="IPR041698">
    <property type="entry name" value="Methyltransf_25"/>
</dbReference>